<organism evidence="2 3">
    <name type="scientific">Bradyrhizobium algeriense</name>
    <dbReference type="NCBI Taxonomy" id="634784"/>
    <lineage>
        <taxon>Bacteria</taxon>
        <taxon>Pseudomonadati</taxon>
        <taxon>Pseudomonadota</taxon>
        <taxon>Alphaproteobacteria</taxon>
        <taxon>Hyphomicrobiales</taxon>
        <taxon>Nitrobacteraceae</taxon>
        <taxon>Bradyrhizobium</taxon>
    </lineage>
</organism>
<protein>
    <recommendedName>
        <fullName evidence="4">Type I secretion protein</fullName>
    </recommendedName>
</protein>
<feature type="region of interest" description="Disordered" evidence="1">
    <location>
        <begin position="233"/>
        <end position="254"/>
    </location>
</feature>
<evidence type="ECO:0000256" key="1">
    <source>
        <dbReference type="SAM" id="MobiDB-lite"/>
    </source>
</evidence>
<keyword evidence="3" id="KW-1185">Reference proteome</keyword>
<feature type="region of interest" description="Disordered" evidence="1">
    <location>
        <begin position="619"/>
        <end position="645"/>
    </location>
</feature>
<gene>
    <name evidence="2" type="ORF">V1286_001486</name>
</gene>
<evidence type="ECO:0008006" key="4">
    <source>
        <dbReference type="Google" id="ProtNLM"/>
    </source>
</evidence>
<dbReference type="EMBL" id="JAZHRV010000001">
    <property type="protein sequence ID" value="MEH2553957.1"/>
    <property type="molecule type" value="Genomic_DNA"/>
</dbReference>
<feature type="region of interest" description="Disordered" evidence="1">
    <location>
        <begin position="85"/>
        <end position="120"/>
    </location>
</feature>
<feature type="compositionally biased region" description="Low complexity" evidence="1">
    <location>
        <begin position="239"/>
        <end position="248"/>
    </location>
</feature>
<reference evidence="2 3" key="1">
    <citation type="submission" date="2024-02" db="EMBL/GenBank/DDBJ databases">
        <title>Adaptive strategies in a cosmopolitan and abundant soil bacterium.</title>
        <authorList>
            <person name="Carini P."/>
        </authorList>
    </citation>
    <scope>NUCLEOTIDE SEQUENCE [LARGE SCALE GENOMIC DNA]</scope>
    <source>
        <strain evidence="2 3">AZCC 1608</strain>
    </source>
</reference>
<proteinExistence type="predicted"/>
<sequence>MASASFVEIISHFAGYLQIFHDIARDRAEYDESLAPHPPGDYTTLRPNYDYRVVPEDMETAAGPVPELMPDDPIHFVRGRPLKLLRNPEDDDSDFSPRSSPNVPLPKPPGGGGGGGGNVEHHVTVKYQDGGPETQLTAHQYNFMHDDDVNLPTDALAVVAPLIERLNSDAMTIIEELAADANAAIPVDWQMPQTDGGATDFLRAHDAARAAGGGEPDAHSVTPGYYVNGELQERPSEETPPAEAPELPDTGHGIGQWASLGNNFSINAALIVDIGESARTMVVMGDYFKTDAIFQTNTIMDDDRVRISGGDREPSSTSDQDVATNIADFVQNPSIYTGFSAQFAGPNWIVDVVDGDFYSVHAVAQVNLLSDNDVATQVSSSSHYNLVSGYNTQGNLAQIIDGSVEYDLIIIKGSYHGLNVIFQNNILLDNDKIKMAADGADPSQSASSDNNNLLNDATIANYGGDTFDELPGNLELIQRLLDAGMTSLDPELAGALIGHGGPLKVLYITGDYYDINAAWQTNITSDVDVMYQLQNQPVADLLALDPDGAVTQSVTTGGNELVNDAAIVDVNPDATYVGGHIYTDSILVQADLVPTASDSAVNGDTHALVTELIAFVDDHPQDTASPPPAAIANSVQSDPMASVLH</sequence>
<name>A0ABU8B715_9BRAD</name>
<comment type="caution">
    <text evidence="2">The sequence shown here is derived from an EMBL/GenBank/DDBJ whole genome shotgun (WGS) entry which is preliminary data.</text>
</comment>
<evidence type="ECO:0000313" key="2">
    <source>
        <dbReference type="EMBL" id="MEH2553957.1"/>
    </source>
</evidence>
<dbReference type="Proteomes" id="UP001364224">
    <property type="component" value="Unassembled WGS sequence"/>
</dbReference>
<accession>A0ABU8B715</accession>
<evidence type="ECO:0000313" key="3">
    <source>
        <dbReference type="Proteomes" id="UP001364224"/>
    </source>
</evidence>